<evidence type="ECO:0000313" key="6">
    <source>
        <dbReference type="Proteomes" id="UP001265259"/>
    </source>
</evidence>
<proteinExistence type="predicted"/>
<protein>
    <submittedName>
        <fullName evidence="5">Acetylornithine deacetylase</fullName>
        <ecNumber evidence="5">3.5.1.16</ecNumber>
    </submittedName>
</protein>
<dbReference type="CDD" id="cd03894">
    <property type="entry name" value="M20_ArgE"/>
    <property type="match status" value="1"/>
</dbReference>
<dbReference type="InterPro" id="IPR010169">
    <property type="entry name" value="AcOrn-deacetyl"/>
</dbReference>
<gene>
    <name evidence="5" type="primary">argE</name>
    <name evidence="5" type="ORF">RM543_16090</name>
</gene>
<name>A0ABU3DKG4_9RHOB</name>
<dbReference type="Pfam" id="PF01546">
    <property type="entry name" value="Peptidase_M20"/>
    <property type="match status" value="1"/>
</dbReference>
<dbReference type="SUPFAM" id="SSF55031">
    <property type="entry name" value="Bacterial exopeptidase dimerisation domain"/>
    <property type="match status" value="1"/>
</dbReference>
<sequence>MNTEDILRRLLAFRAVTGGPNTEITGWVAAFLEDAGAEVSVLPGPDPRRRNILASFGPRDRAGLVLSAHLDVVPAEEPDWRTDPFELTESDGQLHGRGTSDMQGFVACLLSLAPEFAKSAEARTVHLALSYDEEIGCRGVPHLLAELPTLCARPFGALIGEPTGLVPVRGHKGKAAVEVTVRGTPGHSSRPDLGRNAIHGLSRVLSRIVGEAGALEAGPVDHTFAPPFSTMQAGTISGGQALNIIPAEARLAMEVRAIPGVEPMDLVRPVLNELAALEADGFGTAHDVVATYPALTLPTDHPMTRAAEAASGKASLGAVSFGTEAGLYQKAGIPSVICGPGDIARAHKANEYVLRAELDAARTFLADMVLRAAAP</sequence>
<dbReference type="InterPro" id="IPR036264">
    <property type="entry name" value="Bact_exopeptidase_dim_dom"/>
</dbReference>
<evidence type="ECO:0000256" key="1">
    <source>
        <dbReference type="ARBA" id="ARBA00022723"/>
    </source>
</evidence>
<dbReference type="InterPro" id="IPR050072">
    <property type="entry name" value="Peptidase_M20A"/>
</dbReference>
<dbReference type="Gene3D" id="3.30.70.360">
    <property type="match status" value="1"/>
</dbReference>
<comment type="caution">
    <text evidence="5">The sequence shown here is derived from an EMBL/GenBank/DDBJ whole genome shotgun (WGS) entry which is preliminary data.</text>
</comment>
<dbReference type="NCBIfam" id="NF005710">
    <property type="entry name" value="PRK07522.1"/>
    <property type="match status" value="1"/>
</dbReference>
<dbReference type="InterPro" id="IPR011650">
    <property type="entry name" value="Peptidase_M20_dimer"/>
</dbReference>
<dbReference type="Pfam" id="PF07687">
    <property type="entry name" value="M20_dimer"/>
    <property type="match status" value="1"/>
</dbReference>
<evidence type="ECO:0000256" key="3">
    <source>
        <dbReference type="ARBA" id="ARBA00023285"/>
    </source>
</evidence>
<keyword evidence="2 5" id="KW-0378">Hydrolase</keyword>
<evidence type="ECO:0000259" key="4">
    <source>
        <dbReference type="Pfam" id="PF07687"/>
    </source>
</evidence>
<keyword evidence="1" id="KW-0479">Metal-binding</keyword>
<dbReference type="PANTHER" id="PTHR43808">
    <property type="entry name" value="ACETYLORNITHINE DEACETYLASE"/>
    <property type="match status" value="1"/>
</dbReference>
<dbReference type="InterPro" id="IPR002933">
    <property type="entry name" value="Peptidase_M20"/>
</dbReference>
<dbReference type="Gene3D" id="3.40.630.10">
    <property type="entry name" value="Zn peptidases"/>
    <property type="match status" value="1"/>
</dbReference>
<feature type="domain" description="Peptidase M20 dimerisation" evidence="4">
    <location>
        <begin position="170"/>
        <end position="274"/>
    </location>
</feature>
<keyword evidence="6" id="KW-1185">Reference proteome</keyword>
<dbReference type="PANTHER" id="PTHR43808:SF31">
    <property type="entry name" value="N-ACETYL-L-CITRULLINE DEACETYLASE"/>
    <property type="match status" value="1"/>
</dbReference>
<accession>A0ABU3DKG4</accession>
<dbReference type="EC" id="3.5.1.16" evidence="5"/>
<dbReference type="NCBIfam" id="TIGR01892">
    <property type="entry name" value="AcOrn-deacetyl"/>
    <property type="match status" value="1"/>
</dbReference>
<evidence type="ECO:0000256" key="2">
    <source>
        <dbReference type="ARBA" id="ARBA00022801"/>
    </source>
</evidence>
<dbReference type="SUPFAM" id="SSF53187">
    <property type="entry name" value="Zn-dependent exopeptidases"/>
    <property type="match status" value="1"/>
</dbReference>
<keyword evidence="3" id="KW-0170">Cobalt</keyword>
<reference evidence="5 6" key="1">
    <citation type="submission" date="2023-09" db="EMBL/GenBank/DDBJ databases">
        <authorList>
            <person name="Rey-Velasco X."/>
        </authorList>
    </citation>
    <scope>NUCLEOTIDE SEQUENCE [LARGE SCALE GENOMIC DNA]</scope>
    <source>
        <strain evidence="5 6">F158</strain>
    </source>
</reference>
<dbReference type="RefSeq" id="WP_311693477.1">
    <property type="nucleotide sequence ID" value="NZ_JAVRHL010000004.1"/>
</dbReference>
<dbReference type="EMBL" id="JAVRHL010000004">
    <property type="protein sequence ID" value="MDT0684206.1"/>
    <property type="molecule type" value="Genomic_DNA"/>
</dbReference>
<evidence type="ECO:0000313" key="5">
    <source>
        <dbReference type="EMBL" id="MDT0684206.1"/>
    </source>
</evidence>
<dbReference type="Proteomes" id="UP001265259">
    <property type="component" value="Unassembled WGS sequence"/>
</dbReference>
<organism evidence="5 6">
    <name type="scientific">Tropicimonas omnivorans</name>
    <dbReference type="NCBI Taxonomy" id="3075590"/>
    <lineage>
        <taxon>Bacteria</taxon>
        <taxon>Pseudomonadati</taxon>
        <taxon>Pseudomonadota</taxon>
        <taxon>Alphaproteobacteria</taxon>
        <taxon>Rhodobacterales</taxon>
        <taxon>Roseobacteraceae</taxon>
        <taxon>Tropicimonas</taxon>
    </lineage>
</organism>
<dbReference type="GO" id="GO:0008777">
    <property type="term" value="F:acetylornithine deacetylase activity"/>
    <property type="evidence" value="ECO:0007669"/>
    <property type="project" value="UniProtKB-EC"/>
</dbReference>